<organism evidence="1 2">
    <name type="scientific">Flavobacterium limnosediminis JC2902</name>
    <dbReference type="NCBI Taxonomy" id="1341181"/>
    <lineage>
        <taxon>Bacteria</taxon>
        <taxon>Pseudomonadati</taxon>
        <taxon>Bacteroidota</taxon>
        <taxon>Flavobacteriia</taxon>
        <taxon>Flavobacteriales</taxon>
        <taxon>Flavobacteriaceae</taxon>
        <taxon>Flavobacterium</taxon>
    </lineage>
</organism>
<reference evidence="1 2" key="1">
    <citation type="submission" date="2013-08" db="EMBL/GenBank/DDBJ databases">
        <title>Flavobacterium limnosediminis JC2902 genome sequencing.</title>
        <authorList>
            <person name="Lee K."/>
            <person name="Yi H."/>
            <person name="Park S."/>
            <person name="Chun J."/>
        </authorList>
    </citation>
    <scope>NUCLEOTIDE SEQUENCE [LARGE SCALE GENOMIC DNA]</scope>
    <source>
        <strain evidence="1 2">JC2902</strain>
    </source>
</reference>
<proteinExistence type="predicted"/>
<keyword evidence="2" id="KW-1185">Reference proteome</keyword>
<sequence length="39" mass="4302">MVSPLFIGVCFRKPVVSGDFIAPNVTIQAKHFSKTFTFA</sequence>
<comment type="caution">
    <text evidence="1">The sequence shown here is derived from an EMBL/GenBank/DDBJ whole genome shotgun (WGS) entry which is preliminary data.</text>
</comment>
<dbReference type="STRING" id="1341181.FLJC2902T_04370"/>
<dbReference type="AlphaFoldDB" id="V6SU07"/>
<dbReference type="Proteomes" id="UP000018004">
    <property type="component" value="Unassembled WGS sequence"/>
</dbReference>
<accession>V6SU07</accession>
<name>V6SU07_9FLAO</name>
<protein>
    <submittedName>
        <fullName evidence="1">Uncharacterized protein</fullName>
    </submittedName>
</protein>
<evidence type="ECO:0000313" key="2">
    <source>
        <dbReference type="Proteomes" id="UP000018004"/>
    </source>
</evidence>
<dbReference type="PATRIC" id="fig|1341181.4.peg.432"/>
<dbReference type="EMBL" id="AVGG01000001">
    <property type="protein sequence ID" value="ESU29954.1"/>
    <property type="molecule type" value="Genomic_DNA"/>
</dbReference>
<evidence type="ECO:0000313" key="1">
    <source>
        <dbReference type="EMBL" id="ESU29954.1"/>
    </source>
</evidence>
<gene>
    <name evidence="1" type="ORF">FLJC2902T_04370</name>
</gene>